<evidence type="ECO:0000256" key="9">
    <source>
        <dbReference type="SAM" id="MobiDB-lite"/>
    </source>
</evidence>
<evidence type="ECO:0000313" key="12">
    <source>
        <dbReference type="EMBL" id="KAK4778674.1"/>
    </source>
</evidence>
<organism evidence="12 13">
    <name type="scientific">Trapa natans</name>
    <name type="common">Water chestnut</name>
    <dbReference type="NCBI Taxonomy" id="22666"/>
    <lineage>
        <taxon>Eukaryota</taxon>
        <taxon>Viridiplantae</taxon>
        <taxon>Streptophyta</taxon>
        <taxon>Embryophyta</taxon>
        <taxon>Tracheophyta</taxon>
        <taxon>Spermatophyta</taxon>
        <taxon>Magnoliopsida</taxon>
        <taxon>eudicotyledons</taxon>
        <taxon>Gunneridae</taxon>
        <taxon>Pentapetalae</taxon>
        <taxon>rosids</taxon>
        <taxon>malvids</taxon>
        <taxon>Myrtales</taxon>
        <taxon>Lythraceae</taxon>
        <taxon>Trapa</taxon>
    </lineage>
</organism>
<dbReference type="SMART" id="SM00499">
    <property type="entry name" value="AAI"/>
    <property type="match status" value="1"/>
</dbReference>
<comment type="subcellular location">
    <subcellularLocation>
        <location evidence="1">Cell membrane</location>
        <topology evidence="1">Lipid-anchor</topology>
        <topology evidence="1">GPI-anchor</topology>
    </subcellularLocation>
</comment>
<feature type="domain" description="Bifunctional inhibitor/plant lipid transfer protein/seed storage helical" evidence="11">
    <location>
        <begin position="45"/>
        <end position="120"/>
    </location>
</feature>
<feature type="signal peptide" evidence="10">
    <location>
        <begin position="1"/>
        <end position="35"/>
    </location>
</feature>
<feature type="region of interest" description="Disordered" evidence="9">
    <location>
        <begin position="122"/>
        <end position="173"/>
    </location>
</feature>
<evidence type="ECO:0000256" key="2">
    <source>
        <dbReference type="ARBA" id="ARBA00009748"/>
    </source>
</evidence>
<dbReference type="Proteomes" id="UP001346149">
    <property type="component" value="Unassembled WGS sequence"/>
</dbReference>
<keyword evidence="8" id="KW-0449">Lipoprotein</keyword>
<evidence type="ECO:0000256" key="7">
    <source>
        <dbReference type="ARBA" id="ARBA00023180"/>
    </source>
</evidence>
<dbReference type="SUPFAM" id="SSF47699">
    <property type="entry name" value="Bifunctional inhibitor/lipid-transfer protein/seed storage 2S albumin"/>
    <property type="match status" value="1"/>
</dbReference>
<evidence type="ECO:0000313" key="13">
    <source>
        <dbReference type="Proteomes" id="UP001346149"/>
    </source>
</evidence>
<evidence type="ECO:0000256" key="1">
    <source>
        <dbReference type="ARBA" id="ARBA00004609"/>
    </source>
</evidence>
<dbReference type="CDD" id="cd00010">
    <property type="entry name" value="AAI_LTSS"/>
    <property type="match status" value="1"/>
</dbReference>
<keyword evidence="7" id="KW-0325">Glycoprotein</keyword>
<evidence type="ECO:0000256" key="4">
    <source>
        <dbReference type="ARBA" id="ARBA00022622"/>
    </source>
</evidence>
<dbReference type="Gene3D" id="1.10.110.10">
    <property type="entry name" value="Plant lipid-transfer and hydrophobic proteins"/>
    <property type="match status" value="1"/>
</dbReference>
<dbReference type="GO" id="GO:0005886">
    <property type="term" value="C:plasma membrane"/>
    <property type="evidence" value="ECO:0007669"/>
    <property type="project" value="UniProtKB-SubCell"/>
</dbReference>
<gene>
    <name evidence="12" type="ORF">SAY86_006202</name>
</gene>
<protein>
    <recommendedName>
        <fullName evidence="11">Bifunctional inhibitor/plant lipid transfer protein/seed storage helical domain-containing protein</fullName>
    </recommendedName>
</protein>
<keyword evidence="4" id="KW-0472">Membrane</keyword>
<proteinExistence type="inferred from homology"/>
<reference evidence="12 13" key="1">
    <citation type="journal article" date="2023" name="Hortic Res">
        <title>Pangenome of water caltrop reveals structural variations and asymmetric subgenome divergence after allopolyploidization.</title>
        <authorList>
            <person name="Zhang X."/>
            <person name="Chen Y."/>
            <person name="Wang L."/>
            <person name="Yuan Y."/>
            <person name="Fang M."/>
            <person name="Shi L."/>
            <person name="Lu R."/>
            <person name="Comes H.P."/>
            <person name="Ma Y."/>
            <person name="Chen Y."/>
            <person name="Huang G."/>
            <person name="Zhou Y."/>
            <person name="Zheng Z."/>
            <person name="Qiu Y."/>
        </authorList>
    </citation>
    <scope>NUCLEOTIDE SEQUENCE [LARGE SCALE GENOMIC DNA]</scope>
    <source>
        <strain evidence="12">F231</strain>
    </source>
</reference>
<dbReference type="InterPro" id="IPR016140">
    <property type="entry name" value="Bifunc_inhib/LTP/seed_store"/>
</dbReference>
<sequence>MASSSHSPSPTIFFFFFFSLQFLMVTLTFFQIALAQAQAPAAASCQPQILSLLPCAPFVQGMDQSPTESCCNILNQIDRQQPGCICLLLRSSNFNSLPINSTLALQLPQLCHLQVHASDCSGVPSPPTLPSERAPNSTATQVSFGARNESSIASSPQNQVAPGPSTGSTSNKGNKLSASVGIIVTALLMAGPSI</sequence>
<evidence type="ECO:0000256" key="8">
    <source>
        <dbReference type="ARBA" id="ARBA00023288"/>
    </source>
</evidence>
<dbReference type="PANTHER" id="PTHR33044">
    <property type="entry name" value="BIFUNCTIONAL INHIBITOR/LIPID-TRANSFER PROTEIN/SEED STORAGE 2S ALBUMIN SUPERFAMILY PROTEIN-RELATED"/>
    <property type="match status" value="1"/>
</dbReference>
<comment type="similarity">
    <text evidence="2">Belongs to the plant LTP family.</text>
</comment>
<evidence type="ECO:0000256" key="5">
    <source>
        <dbReference type="ARBA" id="ARBA00022729"/>
    </source>
</evidence>
<evidence type="ECO:0000256" key="10">
    <source>
        <dbReference type="SAM" id="SignalP"/>
    </source>
</evidence>
<keyword evidence="6" id="KW-1015">Disulfide bond</keyword>
<keyword evidence="5 10" id="KW-0732">Signal</keyword>
<dbReference type="Pfam" id="PF14368">
    <property type="entry name" value="LTP_2"/>
    <property type="match status" value="1"/>
</dbReference>
<accession>A0AAN7L660</accession>
<comment type="caution">
    <text evidence="12">The sequence shown here is derived from an EMBL/GenBank/DDBJ whole genome shotgun (WGS) entry which is preliminary data.</text>
</comment>
<dbReference type="EMBL" id="JAXQNO010000017">
    <property type="protein sequence ID" value="KAK4778674.1"/>
    <property type="molecule type" value="Genomic_DNA"/>
</dbReference>
<dbReference type="AlphaFoldDB" id="A0AAN7L660"/>
<keyword evidence="13" id="KW-1185">Reference proteome</keyword>
<evidence type="ECO:0000256" key="3">
    <source>
        <dbReference type="ARBA" id="ARBA00022475"/>
    </source>
</evidence>
<name>A0AAN7L660_TRANT</name>
<feature type="compositionally biased region" description="Polar residues" evidence="9">
    <location>
        <begin position="134"/>
        <end position="173"/>
    </location>
</feature>
<evidence type="ECO:0000256" key="6">
    <source>
        <dbReference type="ARBA" id="ARBA00023157"/>
    </source>
</evidence>
<dbReference type="InterPro" id="IPR043325">
    <property type="entry name" value="LTSS"/>
</dbReference>
<keyword evidence="3" id="KW-1003">Cell membrane</keyword>
<dbReference type="GO" id="GO:0098552">
    <property type="term" value="C:side of membrane"/>
    <property type="evidence" value="ECO:0007669"/>
    <property type="project" value="UniProtKB-KW"/>
</dbReference>
<feature type="chain" id="PRO_5043047503" description="Bifunctional inhibitor/plant lipid transfer protein/seed storage helical domain-containing protein" evidence="10">
    <location>
        <begin position="36"/>
        <end position="194"/>
    </location>
</feature>
<dbReference type="InterPro" id="IPR036312">
    <property type="entry name" value="Bifun_inhib/LTP/seed_sf"/>
</dbReference>
<keyword evidence="4" id="KW-0336">GPI-anchor</keyword>
<evidence type="ECO:0000259" key="11">
    <source>
        <dbReference type="SMART" id="SM00499"/>
    </source>
</evidence>